<organism evidence="2 3">
    <name type="scientific">Leucobacter triazinivorans</name>
    <dbReference type="NCBI Taxonomy" id="1784719"/>
    <lineage>
        <taxon>Bacteria</taxon>
        <taxon>Bacillati</taxon>
        <taxon>Actinomycetota</taxon>
        <taxon>Actinomycetes</taxon>
        <taxon>Micrococcales</taxon>
        <taxon>Microbacteriaceae</taxon>
        <taxon>Leucobacter</taxon>
    </lineage>
</organism>
<dbReference type="OrthoDB" id="9787787at2"/>
<dbReference type="RefSeq" id="WP_130108825.1">
    <property type="nucleotide sequence ID" value="NZ_CP035806.1"/>
</dbReference>
<keyword evidence="3" id="KW-1185">Reference proteome</keyword>
<dbReference type="NCBIfam" id="NF007621">
    <property type="entry name" value="PRK10276.1"/>
    <property type="match status" value="1"/>
</dbReference>
<reference evidence="2 3" key="1">
    <citation type="submission" date="2019-02" db="EMBL/GenBank/DDBJ databases">
        <authorList>
            <person name="Sun L."/>
            <person name="Pan D."/>
            <person name="Wu X."/>
        </authorList>
    </citation>
    <scope>NUCLEOTIDE SEQUENCE [LARGE SCALE GENOMIC DNA]</scope>
    <source>
        <strain evidence="2 3">JW-1</strain>
    </source>
</reference>
<dbReference type="Pfam" id="PF00717">
    <property type="entry name" value="Peptidase_S24"/>
    <property type="match status" value="1"/>
</dbReference>
<feature type="domain" description="Peptidase S24/S26A/S26B/S26C" evidence="1">
    <location>
        <begin position="20"/>
        <end position="132"/>
    </location>
</feature>
<dbReference type="SUPFAM" id="SSF51306">
    <property type="entry name" value="LexA/Signal peptidase"/>
    <property type="match status" value="1"/>
</dbReference>
<evidence type="ECO:0000313" key="3">
    <source>
        <dbReference type="Proteomes" id="UP000289260"/>
    </source>
</evidence>
<dbReference type="InterPro" id="IPR036286">
    <property type="entry name" value="LexA/Signal_pep-like_sf"/>
</dbReference>
<dbReference type="KEGG" id="ltr:EVS81_01510"/>
<dbReference type="Proteomes" id="UP000289260">
    <property type="component" value="Chromosome"/>
</dbReference>
<accession>A0A4P6KCF6</accession>
<dbReference type="InterPro" id="IPR015927">
    <property type="entry name" value="Peptidase_S24_S26A/B/C"/>
</dbReference>
<name>A0A4P6KCF6_9MICO</name>
<dbReference type="Gene3D" id="2.10.109.10">
    <property type="entry name" value="Umud Fragment, subunit A"/>
    <property type="match status" value="1"/>
</dbReference>
<proteinExistence type="predicted"/>
<protein>
    <submittedName>
        <fullName evidence="2">Translesion error-prone DNA polymerase V autoproteolytic subunit</fullName>
    </submittedName>
</protein>
<dbReference type="AlphaFoldDB" id="A0A4P6KCF6"/>
<dbReference type="InterPro" id="IPR039418">
    <property type="entry name" value="LexA-like"/>
</dbReference>
<dbReference type="PANTHER" id="PTHR33516">
    <property type="entry name" value="LEXA REPRESSOR"/>
    <property type="match status" value="1"/>
</dbReference>
<evidence type="ECO:0000259" key="1">
    <source>
        <dbReference type="Pfam" id="PF00717"/>
    </source>
</evidence>
<dbReference type="InterPro" id="IPR050077">
    <property type="entry name" value="LexA_repressor"/>
</dbReference>
<sequence>MQNPEPLLLTLDVSLPVAPETAQCGFPSPAQDYPTEELSLVEHLIRDRAATYFWRAAGRSMEPVIPDGALLIVDRGVTPVPGRIVVAIVDGEYTVKRLHIDQSGQVTLRAENPGFPHLVLPELSEMTVWGVVTFIISPAS</sequence>
<dbReference type="PANTHER" id="PTHR33516:SF2">
    <property type="entry name" value="LEXA REPRESSOR-RELATED"/>
    <property type="match status" value="1"/>
</dbReference>
<evidence type="ECO:0000313" key="2">
    <source>
        <dbReference type="EMBL" id="QBE47670.1"/>
    </source>
</evidence>
<gene>
    <name evidence="2" type="primary">umuD</name>
    <name evidence="2" type="ORF">EVS81_01510</name>
</gene>
<dbReference type="CDD" id="cd06529">
    <property type="entry name" value="S24_LexA-like"/>
    <property type="match status" value="1"/>
</dbReference>
<dbReference type="EMBL" id="CP035806">
    <property type="protein sequence ID" value="QBE47670.1"/>
    <property type="molecule type" value="Genomic_DNA"/>
</dbReference>